<organism evidence="2 3">
    <name type="scientific">Mesonia algae</name>
    <dbReference type="NCBI Taxonomy" id="213248"/>
    <lineage>
        <taxon>Bacteria</taxon>
        <taxon>Pseudomonadati</taxon>
        <taxon>Bacteroidota</taxon>
        <taxon>Flavobacteriia</taxon>
        <taxon>Flavobacteriales</taxon>
        <taxon>Flavobacteriaceae</taxon>
        <taxon>Mesonia</taxon>
    </lineage>
</organism>
<gene>
    <name evidence="2" type="ORF">LX95_00393</name>
</gene>
<accession>A0A2W7IZF9</accession>
<evidence type="ECO:0008006" key="4">
    <source>
        <dbReference type="Google" id="ProtNLM"/>
    </source>
</evidence>
<feature type="chain" id="PRO_5016012209" description="DKNYY family protein" evidence="1">
    <location>
        <begin position="25"/>
        <end position="539"/>
    </location>
</feature>
<evidence type="ECO:0000313" key="2">
    <source>
        <dbReference type="EMBL" id="PZW44063.1"/>
    </source>
</evidence>
<sequence length="539" mass="63208">MKFYFFTLYAFIVLAVTFNSTVSAQNSRIKVDKSEIFKDRGRTSSLLYSAEDKLGGAVLVRVFYGGDIYMPKLYVVEHYDANLNLKNHYDIRIEHNRLKALFIKDNKVNLIEYRWDKEKKSNDYNVLTASLNDFKFHSRNLFSISDDYFENSSKAGKILRYVRSENRDIDETGEVTFSENNKLVTFNFDLLDSDKQRHLIKVYDTDFNKIFEHNLIEDTKDRLFDFNSIATNESDTTVYFLGKSYKNYLKKSKIFGKVDYLYKLFKINNKGEKELSFNTNENFISSLKVLTKNNQLACVGFYSEKDDDQYMGIVNYQIHPEDFTIKREVFNPFTEQFMIDKYGEEKGKRRRKNEKELKRSLTYRNFHFDDNYNIYLTAEEVYYSQLPNYGGGRHYGMRSGVLLHFDDILCAKINATGNLEWARNINKIQTSRGIEAEHYSFLSTVKDGITYLFINAPREIKELKDGRSVITTTNLKNLNLYRFEIDSTGNMGYHKIIDSDEAEVSYKIGEGSVSKPTKNIYFIGSKKIKKQIVRLELQD</sequence>
<evidence type="ECO:0000256" key="1">
    <source>
        <dbReference type="SAM" id="SignalP"/>
    </source>
</evidence>
<evidence type="ECO:0000313" key="3">
    <source>
        <dbReference type="Proteomes" id="UP000249542"/>
    </source>
</evidence>
<comment type="caution">
    <text evidence="2">The sequence shown here is derived from an EMBL/GenBank/DDBJ whole genome shotgun (WGS) entry which is preliminary data.</text>
</comment>
<name>A0A2W7IZF9_9FLAO</name>
<reference evidence="2 3" key="1">
    <citation type="submission" date="2018-06" db="EMBL/GenBank/DDBJ databases">
        <title>Genomic Encyclopedia of Archaeal and Bacterial Type Strains, Phase II (KMG-II): from individual species to whole genera.</title>
        <authorList>
            <person name="Goeker M."/>
        </authorList>
    </citation>
    <scope>NUCLEOTIDE SEQUENCE [LARGE SCALE GENOMIC DNA]</scope>
    <source>
        <strain evidence="2 3">DSM 15361</strain>
    </source>
</reference>
<dbReference type="EMBL" id="QKYV01000001">
    <property type="protein sequence ID" value="PZW44063.1"/>
    <property type="molecule type" value="Genomic_DNA"/>
</dbReference>
<feature type="signal peptide" evidence="1">
    <location>
        <begin position="1"/>
        <end position="24"/>
    </location>
</feature>
<keyword evidence="1" id="KW-0732">Signal</keyword>
<protein>
    <recommendedName>
        <fullName evidence="4">DKNYY family protein</fullName>
    </recommendedName>
</protein>
<proteinExistence type="predicted"/>
<dbReference type="RefSeq" id="WP_111539734.1">
    <property type="nucleotide sequence ID" value="NZ_QKYV01000001.1"/>
</dbReference>
<dbReference type="AlphaFoldDB" id="A0A2W7IZF9"/>
<dbReference type="Proteomes" id="UP000249542">
    <property type="component" value="Unassembled WGS sequence"/>
</dbReference>
<keyword evidence="3" id="KW-1185">Reference proteome</keyword>